<dbReference type="EMBL" id="LGSR01000006">
    <property type="protein sequence ID" value="KOS22483.1"/>
    <property type="molecule type" value="Genomic_DNA"/>
</dbReference>
<feature type="transmembrane region" description="Helical" evidence="2">
    <location>
        <begin position="102"/>
        <end position="123"/>
    </location>
</feature>
<dbReference type="Pfam" id="PF16015">
    <property type="entry name" value="Promethin"/>
    <property type="match status" value="1"/>
</dbReference>
<gene>
    <name evidence="3" type="ORF">ESCO_001852</name>
</gene>
<reference evidence="3 4" key="1">
    <citation type="submission" date="2015-07" db="EMBL/GenBank/DDBJ databases">
        <title>The genome of the fungus Escovopsis weberi, a specialized disease agent of ant agriculture.</title>
        <authorList>
            <person name="de Man T.J."/>
            <person name="Stajich J.E."/>
            <person name="Kubicek C.P."/>
            <person name="Chenthamara K."/>
            <person name="Atanasova L."/>
            <person name="Druzhinina I.S."/>
            <person name="Birnbaum S."/>
            <person name="Barribeau S.M."/>
            <person name="Teiling C."/>
            <person name="Suen G."/>
            <person name="Currie C."/>
            <person name="Gerardo N.M."/>
        </authorList>
    </citation>
    <scope>NUCLEOTIDE SEQUENCE [LARGE SCALE GENOMIC DNA]</scope>
</reference>
<feature type="transmembrane region" description="Helical" evidence="2">
    <location>
        <begin position="74"/>
        <end position="95"/>
    </location>
</feature>
<dbReference type="AlphaFoldDB" id="A0A0M9VWV1"/>
<keyword evidence="2" id="KW-0472">Membrane</keyword>
<dbReference type="Proteomes" id="UP000053831">
    <property type="component" value="Unassembled WGS sequence"/>
</dbReference>
<name>A0A0M9VWV1_ESCWE</name>
<organism evidence="3 4">
    <name type="scientific">Escovopsis weberi</name>
    <dbReference type="NCBI Taxonomy" id="150374"/>
    <lineage>
        <taxon>Eukaryota</taxon>
        <taxon>Fungi</taxon>
        <taxon>Dikarya</taxon>
        <taxon>Ascomycota</taxon>
        <taxon>Pezizomycotina</taxon>
        <taxon>Sordariomycetes</taxon>
        <taxon>Hypocreomycetidae</taxon>
        <taxon>Hypocreales</taxon>
        <taxon>Hypocreaceae</taxon>
        <taxon>Escovopsis</taxon>
    </lineage>
</organism>
<evidence type="ECO:0000313" key="3">
    <source>
        <dbReference type="EMBL" id="KOS22483.1"/>
    </source>
</evidence>
<keyword evidence="2" id="KW-1133">Transmembrane helix</keyword>
<proteinExistence type="predicted"/>
<keyword evidence="2" id="KW-0812">Transmembrane</keyword>
<evidence type="ECO:0008006" key="5">
    <source>
        <dbReference type="Google" id="ProtNLM"/>
    </source>
</evidence>
<sequence>MAALQNGDAHSAGRDSSNLQVQVNGYHDPSIPNDGIISTILSTAQRSLDRVVSPEARQRLQSSVSQFAHTHPTLSSFIAAQLFFSALPVLAFLAFSLAAFSLSLIGGLIAALCVTGFALLFLIPTLLLTTSLAVIAWAWLAGAFFVSRGVYRFAQDMNLPPPEEDDEKPANGDGVESKTEY</sequence>
<feature type="region of interest" description="Disordered" evidence="1">
    <location>
        <begin position="159"/>
        <end position="181"/>
    </location>
</feature>
<keyword evidence="4" id="KW-1185">Reference proteome</keyword>
<feature type="transmembrane region" description="Helical" evidence="2">
    <location>
        <begin position="129"/>
        <end position="151"/>
    </location>
</feature>
<evidence type="ECO:0000256" key="1">
    <source>
        <dbReference type="SAM" id="MobiDB-lite"/>
    </source>
</evidence>
<evidence type="ECO:0000313" key="4">
    <source>
        <dbReference type="Proteomes" id="UP000053831"/>
    </source>
</evidence>
<accession>A0A0M9VWV1</accession>
<comment type="caution">
    <text evidence="3">The sequence shown here is derived from an EMBL/GenBank/DDBJ whole genome shotgun (WGS) entry which is preliminary data.</text>
</comment>
<dbReference type="OrthoDB" id="3928876at2759"/>
<evidence type="ECO:0000256" key="2">
    <source>
        <dbReference type="SAM" id="Phobius"/>
    </source>
</evidence>
<protein>
    <recommendedName>
        <fullName evidence="5">Promethin</fullName>
    </recommendedName>
</protein>